<proteinExistence type="predicted"/>
<name>C7CBL0_METED</name>
<evidence type="ECO:0000313" key="3">
    <source>
        <dbReference type="EMBL" id="CAX22381.1"/>
    </source>
</evidence>
<dbReference type="Pfam" id="PF00565">
    <property type="entry name" value="SNase"/>
    <property type="match status" value="1"/>
</dbReference>
<dbReference type="AlphaFoldDB" id="C7CBL0"/>
<dbReference type="HOGENOM" id="CLU_046484_6_3_5"/>
<feature type="signal peptide" evidence="1">
    <location>
        <begin position="1"/>
        <end position="23"/>
    </location>
</feature>
<organism evidence="3 4">
    <name type="scientific">Methylorubrum extorquens (strain DSM 6343 / CIP 106787 / DM4)</name>
    <name type="common">Methylobacterium extorquens</name>
    <dbReference type="NCBI Taxonomy" id="661410"/>
    <lineage>
        <taxon>Bacteria</taxon>
        <taxon>Pseudomonadati</taxon>
        <taxon>Pseudomonadota</taxon>
        <taxon>Alphaproteobacteria</taxon>
        <taxon>Hyphomicrobiales</taxon>
        <taxon>Methylobacteriaceae</taxon>
        <taxon>Methylorubrum</taxon>
    </lineage>
</organism>
<dbReference type="SUPFAM" id="SSF50199">
    <property type="entry name" value="Staphylococcal nuclease"/>
    <property type="match status" value="1"/>
</dbReference>
<dbReference type="Proteomes" id="UP000008070">
    <property type="component" value="Chromosome"/>
</dbReference>
<evidence type="ECO:0000256" key="1">
    <source>
        <dbReference type="SAM" id="SignalP"/>
    </source>
</evidence>
<keyword evidence="1" id="KW-0732">Signal</keyword>
<accession>C7CBL0</accession>
<reference evidence="4" key="1">
    <citation type="journal article" date="2009" name="PLoS ONE">
        <title>Methylobacterium genome sequences: a reference blueprint to investigate microbial metabolism of C1 compounds from natural and industrial sources.</title>
        <authorList>
            <person name="Vuilleumier S."/>
            <person name="Chistoserdova L."/>
            <person name="Lee M.-C."/>
            <person name="Bringel F."/>
            <person name="Lajus A."/>
            <person name="Zhou Y."/>
            <person name="Gourion B."/>
            <person name="Barbe V."/>
            <person name="Chang J."/>
            <person name="Cruveiller S."/>
            <person name="Dossat C."/>
            <person name="Gillett W."/>
            <person name="Gruffaz C."/>
            <person name="Haugen E."/>
            <person name="Hourcade E."/>
            <person name="Levy R."/>
            <person name="Mangenot S."/>
            <person name="Muller E."/>
            <person name="Nadalig T."/>
            <person name="Pagni M."/>
            <person name="Penny C."/>
            <person name="Peyraud R."/>
            <person name="Robinson D.G."/>
            <person name="Roche D."/>
            <person name="Rouy Z."/>
            <person name="Saenampechek C."/>
            <person name="Salvignol G."/>
            <person name="Vallenet D."/>
            <person name="Wu Z."/>
            <person name="Marx C.J."/>
            <person name="Vorholt J.A."/>
            <person name="Olson M.V."/>
            <person name="Kaul R."/>
            <person name="Weissenbach J."/>
            <person name="Medigue C."/>
            <person name="Lidstrom M.E."/>
        </authorList>
    </citation>
    <scope>NUCLEOTIDE SEQUENCE [LARGE SCALE GENOMIC DNA]</scope>
    <source>
        <strain evidence="4">DSM 6343 / CIP 106787 / DM4</strain>
    </source>
</reference>
<evidence type="ECO:0000259" key="2">
    <source>
        <dbReference type="SMART" id="SM00318"/>
    </source>
</evidence>
<evidence type="ECO:0000313" key="4">
    <source>
        <dbReference type="Proteomes" id="UP000008070"/>
    </source>
</evidence>
<dbReference type="EMBL" id="FP103042">
    <property type="protein sequence ID" value="CAX22381.1"/>
    <property type="molecule type" value="Genomic_DNA"/>
</dbReference>
<dbReference type="KEGG" id="mdi:METDI0742"/>
<gene>
    <name evidence="3" type="ORF">METD_I0742</name>
</gene>
<protein>
    <submittedName>
        <fullName evidence="3">Nuclease</fullName>
    </submittedName>
</protein>
<dbReference type="InterPro" id="IPR035437">
    <property type="entry name" value="SNase_OB-fold_sf"/>
</dbReference>
<sequence>MRRRDFMLRWIGAIILVATPAFAGDALTGPVKVLDGDTLELQGRLVDLYGIDAPEAEQVCAMADESRYRCGEKAAAALRERIGTTSVSCLPQGGTTQDRLTAVCHLGETDLSAWMVVHGHAIALRDGTGGYLAKQTHAWGRRVGLWAGVFDEPASWRRARLRAEPATGVKP</sequence>
<feature type="domain" description="TNase-like" evidence="2">
    <location>
        <begin position="24"/>
        <end position="148"/>
    </location>
</feature>
<dbReference type="InterPro" id="IPR016071">
    <property type="entry name" value="Staphylococal_nuclease_OB-fold"/>
</dbReference>
<dbReference type="Gene3D" id="2.40.50.90">
    <property type="match status" value="1"/>
</dbReference>
<dbReference type="SMART" id="SM00318">
    <property type="entry name" value="SNc"/>
    <property type="match status" value="1"/>
</dbReference>
<feature type="chain" id="PRO_5002975551" evidence="1">
    <location>
        <begin position="24"/>
        <end position="171"/>
    </location>
</feature>